<evidence type="ECO:0000256" key="3">
    <source>
        <dbReference type="ARBA" id="ARBA00022670"/>
    </source>
</evidence>
<evidence type="ECO:0000256" key="6">
    <source>
        <dbReference type="RuleBase" id="RU364089"/>
    </source>
</evidence>
<gene>
    <name evidence="7" type="ORF">G7084_08070</name>
</gene>
<dbReference type="EC" id="3.4.-.-" evidence="6"/>
<evidence type="ECO:0000313" key="8">
    <source>
        <dbReference type="Proteomes" id="UP000500741"/>
    </source>
</evidence>
<sequence>MNKNYEPTACTTLLIGKGASADGSTIIARTEDSPNGAFNAKKMIVVKPSEQPRQYQSTISKVVIDLPEKPIAYTATPDADETHGIWGEAGINADNIAMSATETITTNARVLGADPLIETGIGEEDMLTLVLPYIHSAREGVRRLGDLLERYGTYEMNGIAFSDVNEIWFLETIGGHHWLAQRVPDDMYVTVPNQRGIEKFDLNDQDNFMASADMTEFINENQLQLDEELNSRIMFGTHTEMDHVYNTPRAWAIQKMLTPQVEHNPMDDDIPFAQKPEHKLTIEDVHMVMSNHYQGTVYDPYGKLGDETTRNLFRPIGINRNCELSVLQLRPNMPLEKMAIQWLAYSSMPFTTLVPVYTRVLDIPEYYKNTTVRVTSESYYWANRLIAAMADANYSEIIPFVERYQLNTLGMAHQHIHTVDQDSQIKLEDANQKFASEIKEELETLLNQVLLTRSNLMQNGYSRSDN</sequence>
<accession>A0A6G8B1Z9</accession>
<dbReference type="EMBL" id="CP049888">
    <property type="protein sequence ID" value="QIL51239.1"/>
    <property type="molecule type" value="Genomic_DNA"/>
</dbReference>
<keyword evidence="3 6" id="KW-0645">Protease</keyword>
<comment type="similarity">
    <text evidence="2 6">Belongs to the peptidase C69 family.</text>
</comment>
<dbReference type="Pfam" id="PF03577">
    <property type="entry name" value="Peptidase_C69"/>
    <property type="match status" value="1"/>
</dbReference>
<keyword evidence="8" id="KW-1185">Reference proteome</keyword>
<evidence type="ECO:0000256" key="5">
    <source>
        <dbReference type="ARBA" id="ARBA00022997"/>
    </source>
</evidence>
<evidence type="ECO:0000256" key="4">
    <source>
        <dbReference type="ARBA" id="ARBA00022801"/>
    </source>
</evidence>
<dbReference type="NCBIfam" id="NF033678">
    <property type="entry name" value="C69_fam_dipept"/>
    <property type="match status" value="1"/>
</dbReference>
<evidence type="ECO:0000256" key="1">
    <source>
        <dbReference type="ARBA" id="ARBA00001670"/>
    </source>
</evidence>
<reference evidence="7 8" key="1">
    <citation type="submission" date="2020-03" db="EMBL/GenBank/DDBJ databases">
        <title>Weissella sp. nov., isolated from Cybister lewisianus.</title>
        <authorList>
            <person name="Hyun D.-W."/>
            <person name="Bae J.-W."/>
        </authorList>
    </citation>
    <scope>NUCLEOTIDE SEQUENCE [LARGE SCALE GENOMIC DNA]</scope>
    <source>
        <strain evidence="7 8">HDW19</strain>
    </source>
</reference>
<dbReference type="Proteomes" id="UP000500741">
    <property type="component" value="Chromosome"/>
</dbReference>
<dbReference type="GO" id="GO:0070004">
    <property type="term" value="F:cysteine-type exopeptidase activity"/>
    <property type="evidence" value="ECO:0007669"/>
    <property type="project" value="InterPro"/>
</dbReference>
<dbReference type="InterPro" id="IPR005322">
    <property type="entry name" value="Peptidase_C69"/>
</dbReference>
<keyword evidence="5 6" id="KW-0224">Dipeptidase</keyword>
<name>A0A6G8B1Z9_9LACO</name>
<organism evidence="7 8">
    <name type="scientific">Weissella coleopterorum</name>
    <dbReference type="NCBI Taxonomy" id="2714949"/>
    <lineage>
        <taxon>Bacteria</taxon>
        <taxon>Bacillati</taxon>
        <taxon>Bacillota</taxon>
        <taxon>Bacilli</taxon>
        <taxon>Lactobacillales</taxon>
        <taxon>Lactobacillaceae</taxon>
        <taxon>Weissella</taxon>
    </lineage>
</organism>
<proteinExistence type="inferred from homology"/>
<dbReference type="GO" id="GO:0016805">
    <property type="term" value="F:dipeptidase activity"/>
    <property type="evidence" value="ECO:0007669"/>
    <property type="project" value="UniProtKB-KW"/>
</dbReference>
<keyword evidence="4 6" id="KW-0378">Hydrolase</keyword>
<dbReference type="KEGG" id="wco:G7084_08070"/>
<dbReference type="RefSeq" id="WP_166011630.1">
    <property type="nucleotide sequence ID" value="NZ_CP049888.1"/>
</dbReference>
<dbReference type="PANTHER" id="PTHR12994:SF17">
    <property type="entry name" value="LD30995P"/>
    <property type="match status" value="1"/>
</dbReference>
<comment type="catalytic activity">
    <reaction evidence="1">
        <text>an L-aminoacyl-L-amino acid + H2O = 2 an L-alpha-amino acid</text>
        <dbReference type="Rhea" id="RHEA:48940"/>
        <dbReference type="ChEBI" id="CHEBI:15377"/>
        <dbReference type="ChEBI" id="CHEBI:59869"/>
        <dbReference type="ChEBI" id="CHEBI:77460"/>
        <dbReference type="EC" id="3.4.13.19"/>
    </reaction>
</comment>
<protein>
    <recommendedName>
        <fullName evidence="6">Dipeptidase</fullName>
        <ecNumber evidence="6">3.4.-.-</ecNumber>
    </recommendedName>
</protein>
<dbReference type="PANTHER" id="PTHR12994">
    <property type="entry name" value="SECERNIN"/>
    <property type="match status" value="1"/>
</dbReference>
<evidence type="ECO:0000313" key="7">
    <source>
        <dbReference type="EMBL" id="QIL51239.1"/>
    </source>
</evidence>
<dbReference type="AlphaFoldDB" id="A0A6G8B1Z9"/>
<dbReference type="InterPro" id="IPR047804">
    <property type="entry name" value="C69_dipept_A-like"/>
</dbReference>
<dbReference type="Gene3D" id="3.60.60.10">
    <property type="entry name" value="Penicillin V Acylase, Chain A"/>
    <property type="match status" value="1"/>
</dbReference>
<dbReference type="GO" id="GO:0006508">
    <property type="term" value="P:proteolysis"/>
    <property type="evidence" value="ECO:0007669"/>
    <property type="project" value="UniProtKB-KW"/>
</dbReference>
<evidence type="ECO:0000256" key="2">
    <source>
        <dbReference type="ARBA" id="ARBA00007225"/>
    </source>
</evidence>